<dbReference type="FunFam" id="2.60.40.10:FF:000998">
    <property type="entry name" value="Immunoglobulin heavy constant epsilon"/>
    <property type="match status" value="1"/>
</dbReference>
<keyword evidence="4" id="KW-0964">Secreted</keyword>
<dbReference type="Gene3D" id="2.60.40.10">
    <property type="entry name" value="Immunoglobulins"/>
    <property type="match status" value="4"/>
</dbReference>
<dbReference type="OrthoDB" id="8694217at2759"/>
<evidence type="ECO:0000259" key="8">
    <source>
        <dbReference type="PROSITE" id="PS50835"/>
    </source>
</evidence>
<feature type="domain" description="Ig-like" evidence="8">
    <location>
        <begin position="264"/>
        <end position="330"/>
    </location>
</feature>
<dbReference type="InterPro" id="IPR003597">
    <property type="entry name" value="Ig_C1-set"/>
</dbReference>
<proteinExistence type="predicted"/>
<dbReference type="Pfam" id="PF07654">
    <property type="entry name" value="C1-set"/>
    <property type="match status" value="4"/>
</dbReference>
<keyword evidence="6" id="KW-1015">Disulfide bond</keyword>
<dbReference type="SUPFAM" id="SSF48726">
    <property type="entry name" value="Immunoglobulin"/>
    <property type="match status" value="4"/>
</dbReference>
<dbReference type="PANTHER" id="PTHR23411">
    <property type="entry name" value="TAPASIN"/>
    <property type="match status" value="1"/>
</dbReference>
<evidence type="ECO:0000256" key="2">
    <source>
        <dbReference type="ARBA" id="ARBA00004613"/>
    </source>
</evidence>
<dbReference type="InterPro" id="IPR050380">
    <property type="entry name" value="Immune_Resp_Modulators"/>
</dbReference>
<dbReference type="PROSITE" id="PS50835">
    <property type="entry name" value="IG_LIKE"/>
    <property type="match status" value="4"/>
</dbReference>
<dbReference type="EMBL" id="JAACNH010000001">
    <property type="protein sequence ID" value="KAG8455461.1"/>
    <property type="molecule type" value="Genomic_DNA"/>
</dbReference>
<keyword evidence="10" id="KW-1185">Reference proteome</keyword>
<evidence type="ECO:0000256" key="1">
    <source>
        <dbReference type="ARBA" id="ARBA00004236"/>
    </source>
</evidence>
<protein>
    <recommendedName>
        <fullName evidence="8">Ig-like domain-containing protein</fullName>
    </recommendedName>
</protein>
<dbReference type="PROSITE" id="PS00290">
    <property type="entry name" value="IG_MHC"/>
    <property type="match status" value="2"/>
</dbReference>
<gene>
    <name evidence="9" type="ORF">GDO86_001587</name>
</gene>
<dbReference type="AlphaFoldDB" id="A0A8T2KLM6"/>
<comment type="caution">
    <text evidence="9">The sequence shown here is derived from an EMBL/GenBank/DDBJ whole genome shotgun (WGS) entry which is preliminary data.</text>
</comment>
<keyword evidence="5" id="KW-0472">Membrane</keyword>
<dbReference type="SMART" id="SM00407">
    <property type="entry name" value="IGc1"/>
    <property type="match status" value="4"/>
</dbReference>
<sequence>MRTAALPPLPLPLSPTCFALPPPSIKPLWYSVGLYASRGPVQYAGGKREAEKKAPSVFPLRPCCGTTTSETYISVGCLVSGYLPQPVKVQWNSGAITRGLNNYPATLQQNGLFISSSQLTIPVSDWEKCKEFKSEPTVQVMQASCGDEDKQRSVDLVCLITGYTPQEISVQWLLNGNQQNFFQNNSTPFKEDGGTFASTSKVSISKHDWNEGDSYTCKVTHPATGSKREDSIRKCSEQSGDSSLKIAIQPPTPEELLITMDAKVKCVVSRMESVESLSIKWSRNDNKKIIRYESTPLINYDGTFTVTSTLKISPQDWDNFKKFTCKVEHSDLPFPIEKWIIKNADPGRDPTVYVLPPSDMELRHNGFASITCVIKDFSPKDINILWKKNGENIQANDYITTDPIESRGDETYLVFSILRIRKTAWEGGATFSCVVLHNTTTKRDIKKTRGKK</sequence>
<dbReference type="FunFam" id="2.60.40.10:FF:001690">
    <property type="entry name" value="Immunoglobulin heavy constant epsilon"/>
    <property type="match status" value="1"/>
</dbReference>
<evidence type="ECO:0000256" key="3">
    <source>
        <dbReference type="ARBA" id="ARBA00022475"/>
    </source>
</evidence>
<feature type="domain" description="Ig-like" evidence="8">
    <location>
        <begin position="55"/>
        <end position="129"/>
    </location>
</feature>
<evidence type="ECO:0000256" key="7">
    <source>
        <dbReference type="ARBA" id="ARBA00023319"/>
    </source>
</evidence>
<dbReference type="InterPro" id="IPR013783">
    <property type="entry name" value="Ig-like_fold"/>
</dbReference>
<dbReference type="InterPro" id="IPR003006">
    <property type="entry name" value="Ig/MHC_CS"/>
</dbReference>
<evidence type="ECO:0000256" key="4">
    <source>
        <dbReference type="ARBA" id="ARBA00022525"/>
    </source>
</evidence>
<name>A0A8T2KLM6_9PIPI</name>
<feature type="domain" description="Ig-like" evidence="8">
    <location>
        <begin position="350"/>
        <end position="446"/>
    </location>
</feature>
<comment type="subcellular location">
    <subcellularLocation>
        <location evidence="1">Cell membrane</location>
    </subcellularLocation>
    <subcellularLocation>
        <location evidence="2">Secreted</location>
    </subcellularLocation>
</comment>
<reference evidence="9" key="1">
    <citation type="thesis" date="2020" institute="ProQuest LLC" country="789 East Eisenhower Parkway, Ann Arbor, MI, USA">
        <title>Comparative Genomics and Chromosome Evolution.</title>
        <authorList>
            <person name="Mudd A.B."/>
        </authorList>
    </citation>
    <scope>NUCLEOTIDE SEQUENCE</scope>
    <source>
        <strain evidence="9">Female2</strain>
        <tissue evidence="9">Blood</tissue>
    </source>
</reference>
<keyword evidence="3" id="KW-1003">Cell membrane</keyword>
<dbReference type="FunFam" id="2.60.40.10:FF:000463">
    <property type="entry name" value="Immunoglobulin heavy constant gamma 1"/>
    <property type="match status" value="1"/>
</dbReference>
<dbReference type="Proteomes" id="UP000812440">
    <property type="component" value="Chromosome 1"/>
</dbReference>
<keyword evidence="7" id="KW-0393">Immunoglobulin domain</keyword>
<dbReference type="InterPro" id="IPR007110">
    <property type="entry name" value="Ig-like_dom"/>
</dbReference>
<evidence type="ECO:0000256" key="6">
    <source>
        <dbReference type="ARBA" id="ARBA00023157"/>
    </source>
</evidence>
<evidence type="ECO:0000313" key="10">
    <source>
        <dbReference type="Proteomes" id="UP000812440"/>
    </source>
</evidence>
<organism evidence="9 10">
    <name type="scientific">Hymenochirus boettgeri</name>
    <name type="common">Congo dwarf clawed frog</name>
    <dbReference type="NCBI Taxonomy" id="247094"/>
    <lineage>
        <taxon>Eukaryota</taxon>
        <taxon>Metazoa</taxon>
        <taxon>Chordata</taxon>
        <taxon>Craniata</taxon>
        <taxon>Vertebrata</taxon>
        <taxon>Euteleostomi</taxon>
        <taxon>Amphibia</taxon>
        <taxon>Batrachia</taxon>
        <taxon>Anura</taxon>
        <taxon>Pipoidea</taxon>
        <taxon>Pipidae</taxon>
        <taxon>Pipinae</taxon>
        <taxon>Hymenochirus</taxon>
    </lineage>
</organism>
<dbReference type="InterPro" id="IPR036179">
    <property type="entry name" value="Ig-like_dom_sf"/>
</dbReference>
<dbReference type="GO" id="GO:0005886">
    <property type="term" value="C:plasma membrane"/>
    <property type="evidence" value="ECO:0007669"/>
    <property type="project" value="UniProtKB-SubCell"/>
</dbReference>
<dbReference type="GO" id="GO:1903131">
    <property type="term" value="P:mononuclear cell differentiation"/>
    <property type="evidence" value="ECO:0007669"/>
    <property type="project" value="UniProtKB-ARBA"/>
</dbReference>
<accession>A0A8T2KLM6</accession>
<dbReference type="GO" id="GO:0005576">
    <property type="term" value="C:extracellular region"/>
    <property type="evidence" value="ECO:0007669"/>
    <property type="project" value="UniProtKB-SubCell"/>
</dbReference>
<evidence type="ECO:0000256" key="5">
    <source>
        <dbReference type="ARBA" id="ARBA00023136"/>
    </source>
</evidence>
<feature type="domain" description="Ig-like" evidence="8">
    <location>
        <begin position="136"/>
        <end position="233"/>
    </location>
</feature>
<dbReference type="GO" id="GO:0042113">
    <property type="term" value="P:B cell activation"/>
    <property type="evidence" value="ECO:0007669"/>
    <property type="project" value="UniProtKB-ARBA"/>
</dbReference>
<evidence type="ECO:0000313" key="9">
    <source>
        <dbReference type="EMBL" id="KAG8455461.1"/>
    </source>
</evidence>